<evidence type="ECO:0000256" key="2">
    <source>
        <dbReference type="PIRSR" id="PIRSR603782-1"/>
    </source>
</evidence>
<gene>
    <name evidence="4" type="ordered locus">GSU1256</name>
</gene>
<accession>Q74DQ9</accession>
<evidence type="ECO:0000256" key="3">
    <source>
        <dbReference type="SAM" id="SignalP"/>
    </source>
</evidence>
<dbReference type="HOGENOM" id="CLU_050131_4_2_7"/>
<name>Q74DQ9_GEOSL</name>
<dbReference type="PATRIC" id="fig|243231.5.peg.1251"/>
<dbReference type="GO" id="GO:0046872">
    <property type="term" value="F:metal ion binding"/>
    <property type="evidence" value="ECO:0007669"/>
    <property type="project" value="UniProtKB-KW"/>
</dbReference>
<dbReference type="Pfam" id="PF02630">
    <property type="entry name" value="SCO1-SenC"/>
    <property type="match status" value="1"/>
</dbReference>
<dbReference type="PANTHER" id="PTHR12151">
    <property type="entry name" value="ELECTRON TRANSPORT PROTIN SCO1/SENC FAMILY MEMBER"/>
    <property type="match status" value="1"/>
</dbReference>
<dbReference type="InParanoid" id="Q74DQ9"/>
<keyword evidence="2" id="KW-0186">Copper</keyword>
<dbReference type="InterPro" id="IPR003782">
    <property type="entry name" value="SCO1/SenC"/>
</dbReference>
<dbReference type="EMBL" id="AE017180">
    <property type="protein sequence ID" value="AAR34632.2"/>
    <property type="molecule type" value="Genomic_DNA"/>
</dbReference>
<keyword evidence="5" id="KW-1185">Reference proteome</keyword>
<protein>
    <submittedName>
        <fullName evidence="4">SCO family protein</fullName>
    </submittedName>
</protein>
<dbReference type="CDD" id="cd02968">
    <property type="entry name" value="SCO"/>
    <property type="match status" value="1"/>
</dbReference>
<dbReference type="Gene3D" id="3.40.30.10">
    <property type="entry name" value="Glutaredoxin"/>
    <property type="match status" value="1"/>
</dbReference>
<organism evidence="4 5">
    <name type="scientific">Geobacter sulfurreducens (strain ATCC 51573 / DSM 12127 / PCA)</name>
    <dbReference type="NCBI Taxonomy" id="243231"/>
    <lineage>
        <taxon>Bacteria</taxon>
        <taxon>Pseudomonadati</taxon>
        <taxon>Thermodesulfobacteriota</taxon>
        <taxon>Desulfuromonadia</taxon>
        <taxon>Geobacterales</taxon>
        <taxon>Geobacteraceae</taxon>
        <taxon>Geobacter</taxon>
    </lineage>
</organism>
<reference evidence="4 5" key="1">
    <citation type="journal article" date="2003" name="Science">
        <title>Genome of Geobacter sulfurreducens: metal reduction in subsurface environments.</title>
        <authorList>
            <person name="Methe B.A."/>
            <person name="Nelson K.E."/>
            <person name="Eisen J.A."/>
            <person name="Paulsen I.T."/>
            <person name="Nelson W."/>
            <person name="Heidelberg J.F."/>
            <person name="Wu D."/>
            <person name="Wu M."/>
            <person name="Ward N."/>
            <person name="Beanan M.J."/>
            <person name="Dodson R.J."/>
            <person name="Madupu R."/>
            <person name="Brinkac L.M."/>
            <person name="Daugherty S.C."/>
            <person name="DeBoy R.T."/>
            <person name="Durkin A.S."/>
            <person name="Gwinn M."/>
            <person name="Kolonay J.F."/>
            <person name="Sullivan S.A."/>
            <person name="Haft D.H."/>
            <person name="Selengut J."/>
            <person name="Davidsen T.M."/>
            <person name="Zafar N."/>
            <person name="White O."/>
            <person name="Tran B."/>
            <person name="Romero C."/>
            <person name="Forberger H.A."/>
            <person name="Weidman J."/>
            <person name="Khouri H."/>
            <person name="Feldblyum T.V."/>
            <person name="Utterback T.R."/>
            <person name="Van Aken S.E."/>
            <person name="Lovley D.R."/>
            <person name="Fraser C.M."/>
        </authorList>
    </citation>
    <scope>NUCLEOTIDE SEQUENCE [LARGE SCALE GENOMIC DNA]</scope>
    <source>
        <strain evidence="5">ATCC 51573 / DSM 12127 / PCA</strain>
    </source>
</reference>
<dbReference type="STRING" id="243231.GSU1256"/>
<dbReference type="PANTHER" id="PTHR12151:SF25">
    <property type="entry name" value="LINALOOL DEHYDRATASE_ISOMERASE DOMAIN-CONTAINING PROTEIN"/>
    <property type="match status" value="1"/>
</dbReference>
<keyword evidence="3" id="KW-0732">Signal</keyword>
<feature type="chain" id="PRO_5004286210" evidence="3">
    <location>
        <begin position="35"/>
        <end position="214"/>
    </location>
</feature>
<feature type="signal peptide" evidence="3">
    <location>
        <begin position="1"/>
        <end position="34"/>
    </location>
</feature>
<evidence type="ECO:0000313" key="4">
    <source>
        <dbReference type="EMBL" id="AAR34632.2"/>
    </source>
</evidence>
<feature type="binding site" evidence="2">
    <location>
        <position position="90"/>
    </location>
    <ligand>
        <name>Cu cation</name>
        <dbReference type="ChEBI" id="CHEBI:23378"/>
    </ligand>
</feature>
<proteinExistence type="inferred from homology"/>
<dbReference type="SUPFAM" id="SSF52833">
    <property type="entry name" value="Thioredoxin-like"/>
    <property type="match status" value="1"/>
</dbReference>
<dbReference type="InterPro" id="IPR036249">
    <property type="entry name" value="Thioredoxin-like_sf"/>
</dbReference>
<reference evidence="4 5" key="2">
    <citation type="journal article" date="2012" name="BMC Genomics">
        <title>Comparative genomic analysis of Geobacter sulfurreducens KN400, a strain with enhanced capacity for extracellular electron transfer and electricity production.</title>
        <authorList>
            <person name="Butler J.E."/>
            <person name="Young N.D."/>
            <person name="Aklujkar M."/>
            <person name="Lovley D.R."/>
        </authorList>
    </citation>
    <scope>NUCLEOTIDE SEQUENCE [LARGE SCALE GENOMIC DNA]</scope>
    <source>
        <strain evidence="5">ATCC 51573 / DSM 12127 / PCA</strain>
    </source>
</reference>
<dbReference type="eggNOG" id="COG1999">
    <property type="taxonomic scope" value="Bacteria"/>
</dbReference>
<dbReference type="Proteomes" id="UP000000577">
    <property type="component" value="Chromosome"/>
</dbReference>
<evidence type="ECO:0000313" key="5">
    <source>
        <dbReference type="Proteomes" id="UP000000577"/>
    </source>
</evidence>
<evidence type="ECO:0000256" key="1">
    <source>
        <dbReference type="ARBA" id="ARBA00010996"/>
    </source>
</evidence>
<dbReference type="KEGG" id="gsu:GSU1256"/>
<comment type="similarity">
    <text evidence="1">Belongs to the SCO1/2 family.</text>
</comment>
<sequence>MNRRENHVRITLSAPVIALCLLLAATLLPCTAAAAPQSPQGTALDRRTDEAARAYFTDLKLTTHEGKVVRFYTDILKDRVVLIHFFYTNCKTVATLQTKVLSDLQPLLGDRLGKDIFLVSISVDPARDTLEHTRAYARAFAPRPGWTFLTGSKVNLDWVNYKLGNYKENPEEHETFFLLGNLRTGHWIKNKPETSARTLAEHLIQLADEKQVKR</sequence>
<dbReference type="AlphaFoldDB" id="Q74DQ9"/>
<dbReference type="SMR" id="Q74DQ9"/>
<dbReference type="OrthoDB" id="9790194at2"/>
<keyword evidence="2" id="KW-0479">Metal-binding</keyword>
<dbReference type="EnsemblBacteria" id="AAR34632">
    <property type="protein sequence ID" value="AAR34632"/>
    <property type="gene ID" value="GSU1256"/>
</dbReference>